<dbReference type="EMBL" id="UGYW01000002">
    <property type="protein sequence ID" value="SUJ16230.1"/>
    <property type="molecule type" value="Genomic_DNA"/>
</dbReference>
<dbReference type="CDD" id="cd12871">
    <property type="entry name" value="Bacuni_01323_like"/>
    <property type="match status" value="1"/>
</dbReference>
<sequence length="240" mass="27068">MKKVFLLFMSVAALMSCSKDDKPNDPSPENCSLVSLKSGYTDVSISYDQNGKVSKIVDNSEGNDYRVTFEFQYASNKIMAKRTQLNKGQSTTESVDYIIDNSGKVISSTNGWTINYNPAGYVTEMKMGQLTDQFTYSNDNLVMIKTIYGSYTGINNIEYETNEAYVPFTIDSESLGDVEMKVLYEQGYFGKKPKNRIKSSTEDKEVTSFTYEKDSKGKVVKISAKEDGETDNLFLEYFCK</sequence>
<evidence type="ECO:0000313" key="2">
    <source>
        <dbReference type="Proteomes" id="UP000254893"/>
    </source>
</evidence>
<dbReference type="PROSITE" id="PS51257">
    <property type="entry name" value="PROKAR_LIPOPROTEIN"/>
    <property type="match status" value="1"/>
</dbReference>
<gene>
    <name evidence="1" type="ORF">NCTC11388_02557</name>
</gene>
<name>A0A380CAA4_SPHSI</name>
<dbReference type="Proteomes" id="UP000254893">
    <property type="component" value="Unassembled WGS sequence"/>
</dbReference>
<dbReference type="AlphaFoldDB" id="A0A380CAA4"/>
<dbReference type="RefSeq" id="WP_115170387.1">
    <property type="nucleotide sequence ID" value="NZ_UGYW01000002.1"/>
</dbReference>
<proteinExistence type="predicted"/>
<organism evidence="1 2">
    <name type="scientific">Sphingobacterium spiritivorum</name>
    <name type="common">Flavobacterium spiritivorum</name>
    <dbReference type="NCBI Taxonomy" id="258"/>
    <lineage>
        <taxon>Bacteria</taxon>
        <taxon>Pseudomonadati</taxon>
        <taxon>Bacteroidota</taxon>
        <taxon>Sphingobacteriia</taxon>
        <taxon>Sphingobacteriales</taxon>
        <taxon>Sphingobacteriaceae</taxon>
        <taxon>Sphingobacterium</taxon>
    </lineage>
</organism>
<reference evidence="1 2" key="1">
    <citation type="submission" date="2018-06" db="EMBL/GenBank/DDBJ databases">
        <authorList>
            <consortium name="Pathogen Informatics"/>
            <person name="Doyle S."/>
        </authorList>
    </citation>
    <scope>NUCLEOTIDE SEQUENCE [LARGE SCALE GENOMIC DNA]</scope>
    <source>
        <strain evidence="1 2">NCTC11388</strain>
    </source>
</reference>
<evidence type="ECO:0000313" key="1">
    <source>
        <dbReference type="EMBL" id="SUJ16230.1"/>
    </source>
</evidence>
<protein>
    <submittedName>
        <fullName evidence="1">Uncharacterized protein</fullName>
    </submittedName>
</protein>
<accession>A0A380CAA4</accession>
<dbReference type="Gene3D" id="2.180.10.10">
    <property type="entry name" value="RHS repeat-associated core"/>
    <property type="match status" value="1"/>
</dbReference>